<dbReference type="Proteomes" id="UP001596540">
    <property type="component" value="Unassembled WGS sequence"/>
</dbReference>
<proteinExistence type="predicted"/>
<name>A0ABW2KHK3_9ACTN</name>
<feature type="domain" description="ABC-type glycine betaine transport system substrate-binding" evidence="1">
    <location>
        <begin position="52"/>
        <end position="318"/>
    </location>
</feature>
<evidence type="ECO:0000313" key="2">
    <source>
        <dbReference type="EMBL" id="MFC7328838.1"/>
    </source>
</evidence>
<comment type="caution">
    <text evidence="2">The sequence shown here is derived from an EMBL/GenBank/DDBJ whole genome shotgun (WGS) entry which is preliminary data.</text>
</comment>
<sequence length="334" mass="36863">MSAHARGTRLLAAALGVATLTGGCGLQAASQYIPDVQPGSIRYYPELEGVAVRVASKELTEQLILGKIAVLALDAAGFDVVDRTNIQGSDNARRAMLAGESDLMWEYTGTAWLIYEGQEEVLKDPREQYERIRDLDLERNGMVWLDPPAPLDNTYAIVVTPETAERYDLAGVSDIENIPYAERSLCMDTEFFNRDDGLASLRDDYDLTEAEFPSSGDVMTSGVVYSAVDRGSCTLGSAYSTDGRIDALGLTMLEDDRQAFPIYNPAVNVRQEFADRYPQLTEIFAPIAERLDNETIMRLNARVDEEGQDPVFVARDWMVEEGFIEEGDSLLAGD</sequence>
<dbReference type="InterPro" id="IPR007210">
    <property type="entry name" value="ABC_Gly_betaine_transp_sub-bd"/>
</dbReference>
<dbReference type="EMBL" id="JBHTBH010000006">
    <property type="protein sequence ID" value="MFC7328838.1"/>
    <property type="molecule type" value="Genomic_DNA"/>
</dbReference>
<organism evidence="2 3">
    <name type="scientific">Marinactinospora rubrisoli</name>
    <dbReference type="NCBI Taxonomy" id="2715399"/>
    <lineage>
        <taxon>Bacteria</taxon>
        <taxon>Bacillati</taxon>
        <taxon>Actinomycetota</taxon>
        <taxon>Actinomycetes</taxon>
        <taxon>Streptosporangiales</taxon>
        <taxon>Nocardiopsidaceae</taxon>
        <taxon>Marinactinospora</taxon>
    </lineage>
</organism>
<dbReference type="Gene3D" id="3.40.190.10">
    <property type="entry name" value="Periplasmic binding protein-like II"/>
    <property type="match status" value="1"/>
</dbReference>
<evidence type="ECO:0000313" key="3">
    <source>
        <dbReference type="Proteomes" id="UP001596540"/>
    </source>
</evidence>
<dbReference type="PROSITE" id="PS51257">
    <property type="entry name" value="PROKAR_LIPOPROTEIN"/>
    <property type="match status" value="1"/>
</dbReference>
<dbReference type="Gene3D" id="3.40.190.120">
    <property type="entry name" value="Osmoprotection protein (prox), domain 2"/>
    <property type="match status" value="1"/>
</dbReference>
<reference evidence="3" key="1">
    <citation type="journal article" date="2019" name="Int. J. Syst. Evol. Microbiol.">
        <title>The Global Catalogue of Microorganisms (GCM) 10K type strain sequencing project: providing services to taxonomists for standard genome sequencing and annotation.</title>
        <authorList>
            <consortium name="The Broad Institute Genomics Platform"/>
            <consortium name="The Broad Institute Genome Sequencing Center for Infectious Disease"/>
            <person name="Wu L."/>
            <person name="Ma J."/>
        </authorList>
    </citation>
    <scope>NUCLEOTIDE SEQUENCE [LARGE SCALE GENOMIC DNA]</scope>
    <source>
        <strain evidence="3">CGMCC 4.7382</strain>
    </source>
</reference>
<protein>
    <submittedName>
        <fullName evidence="2">Glycine betaine ABC transporter substrate-binding protein</fullName>
    </submittedName>
</protein>
<dbReference type="Pfam" id="PF04069">
    <property type="entry name" value="OpuAC"/>
    <property type="match status" value="1"/>
</dbReference>
<keyword evidence="3" id="KW-1185">Reference proteome</keyword>
<gene>
    <name evidence="2" type="ORF">ACFQRF_13895</name>
</gene>
<dbReference type="SUPFAM" id="SSF53850">
    <property type="entry name" value="Periplasmic binding protein-like II"/>
    <property type="match status" value="1"/>
</dbReference>
<dbReference type="CDD" id="cd13611">
    <property type="entry name" value="PBP2_YehZ"/>
    <property type="match status" value="1"/>
</dbReference>
<dbReference type="RefSeq" id="WP_379871495.1">
    <property type="nucleotide sequence ID" value="NZ_JBHTBH010000006.1"/>
</dbReference>
<evidence type="ECO:0000259" key="1">
    <source>
        <dbReference type="Pfam" id="PF04069"/>
    </source>
</evidence>
<accession>A0ABW2KHK3</accession>